<accession>A0A850HA62</accession>
<comment type="caution">
    <text evidence="2">The sequence shown here is derived from an EMBL/GenBank/DDBJ whole genome shotgun (WGS) entry which is preliminary data.</text>
</comment>
<gene>
    <name evidence="2" type="ORF">HUO12_14220</name>
</gene>
<organism evidence="2 3">
    <name type="scientific">Altererythrobacter lutimaris</name>
    <dbReference type="NCBI Taxonomy" id="2743979"/>
    <lineage>
        <taxon>Bacteria</taxon>
        <taxon>Pseudomonadati</taxon>
        <taxon>Pseudomonadota</taxon>
        <taxon>Alphaproteobacteria</taxon>
        <taxon>Sphingomonadales</taxon>
        <taxon>Erythrobacteraceae</taxon>
        <taxon>Altererythrobacter</taxon>
    </lineage>
</organism>
<proteinExistence type="predicted"/>
<reference evidence="2 3" key="1">
    <citation type="submission" date="2020-06" db="EMBL/GenBank/DDBJ databases">
        <title>Altererythrobacter lutimaris sp. nov., a marine bacterium isolated from a tidal flat.</title>
        <authorList>
            <person name="Kim D."/>
            <person name="Yoo Y."/>
            <person name="Kim J.-J."/>
        </authorList>
    </citation>
    <scope>NUCLEOTIDE SEQUENCE [LARGE SCALE GENOMIC DNA]</scope>
    <source>
        <strain evidence="2 3">JGD-16</strain>
    </source>
</reference>
<evidence type="ECO:0000313" key="3">
    <source>
        <dbReference type="Proteomes" id="UP000546031"/>
    </source>
</evidence>
<dbReference type="Proteomes" id="UP000546031">
    <property type="component" value="Unassembled WGS sequence"/>
</dbReference>
<sequence>MSAMTKTSIALAVILGSQPVIAHGQAASNCSISGIEFVQTTATSKTLCDGLNKRLDMALADSKAHDKRDLTLVIQKRGSIQATLTTHPQTGAEKTVVLGLDVMDRPIMQKDLNELVDAVARAMARY</sequence>
<feature type="signal peptide" evidence="1">
    <location>
        <begin position="1"/>
        <end position="22"/>
    </location>
</feature>
<keyword evidence="1" id="KW-0732">Signal</keyword>
<keyword evidence="3" id="KW-1185">Reference proteome</keyword>
<name>A0A850HA62_9SPHN</name>
<dbReference type="AlphaFoldDB" id="A0A850HA62"/>
<dbReference type="RefSeq" id="WP_176274218.1">
    <property type="nucleotide sequence ID" value="NZ_JABWTA010000001.1"/>
</dbReference>
<evidence type="ECO:0000313" key="2">
    <source>
        <dbReference type="EMBL" id="NVE96057.1"/>
    </source>
</evidence>
<feature type="chain" id="PRO_5032446652" evidence="1">
    <location>
        <begin position="23"/>
        <end position="126"/>
    </location>
</feature>
<dbReference type="EMBL" id="JABWTA010000001">
    <property type="protein sequence ID" value="NVE96057.1"/>
    <property type="molecule type" value="Genomic_DNA"/>
</dbReference>
<evidence type="ECO:0000256" key="1">
    <source>
        <dbReference type="SAM" id="SignalP"/>
    </source>
</evidence>
<protein>
    <submittedName>
        <fullName evidence="2">Uncharacterized protein</fullName>
    </submittedName>
</protein>